<keyword evidence="4" id="KW-1185">Reference proteome</keyword>
<feature type="compositionally biased region" description="Low complexity" evidence="1">
    <location>
        <begin position="168"/>
        <end position="182"/>
    </location>
</feature>
<evidence type="ECO:0000313" key="3">
    <source>
        <dbReference type="EMBL" id="KAK7684630.1"/>
    </source>
</evidence>
<dbReference type="EMBL" id="JASBNA010000024">
    <property type="protein sequence ID" value="KAK7684630.1"/>
    <property type="molecule type" value="Genomic_DNA"/>
</dbReference>
<dbReference type="SMART" id="SM00198">
    <property type="entry name" value="SCP"/>
    <property type="match status" value="1"/>
</dbReference>
<sequence length="310" mass="31982">MTTNSNLALSVTGLLADQTSLAAALSIISAVQAGTVLVTQTDVVTVDAQGNPVYQSSSAAPSSSAYSSSAPSSSVEAQTSSSVEAQTSSYVEPSSSSAPAETSSVNNQQGQAKLGMFNQESSAPASSTTQAAVSSSVEATSVTAAASSSSTKGGLNWNPFAPSTLISKTVSSSSASSTSTSSTGGGDDDDFKNNILDAHNKKRSQHGVLKLSWDEDAYQYAKDYANKYDCSGNLQHSGGSFGENLAVGYKDGSSAVDAWYDEGKNYDYSSASSFDHFTQVIWKSTTKVGCAYKDCSSENWGKYINPLTSG</sequence>
<dbReference type="PANTHER" id="PTHR10334">
    <property type="entry name" value="CYSTEINE-RICH SECRETORY PROTEIN-RELATED"/>
    <property type="match status" value="1"/>
</dbReference>
<dbReference type="InterPro" id="IPR018244">
    <property type="entry name" value="Allrgn_V5/Tpx1_CS"/>
</dbReference>
<evidence type="ECO:0000256" key="1">
    <source>
        <dbReference type="SAM" id="MobiDB-lite"/>
    </source>
</evidence>
<feature type="region of interest" description="Disordered" evidence="1">
    <location>
        <begin position="168"/>
        <end position="194"/>
    </location>
</feature>
<dbReference type="Gene3D" id="3.40.33.10">
    <property type="entry name" value="CAP"/>
    <property type="match status" value="1"/>
</dbReference>
<dbReference type="PRINTS" id="PR00837">
    <property type="entry name" value="V5TPXLIKE"/>
</dbReference>
<dbReference type="PROSITE" id="PS01009">
    <property type="entry name" value="CRISP_1"/>
    <property type="match status" value="1"/>
</dbReference>
<dbReference type="GO" id="GO:0005576">
    <property type="term" value="C:extracellular region"/>
    <property type="evidence" value="ECO:0007669"/>
    <property type="project" value="InterPro"/>
</dbReference>
<feature type="domain" description="SCP" evidence="2">
    <location>
        <begin position="190"/>
        <end position="305"/>
    </location>
</feature>
<evidence type="ECO:0000313" key="4">
    <source>
        <dbReference type="Proteomes" id="UP001385951"/>
    </source>
</evidence>
<feature type="compositionally biased region" description="Low complexity" evidence="1">
    <location>
        <begin position="54"/>
        <end position="105"/>
    </location>
</feature>
<dbReference type="InterPro" id="IPR035940">
    <property type="entry name" value="CAP_sf"/>
</dbReference>
<proteinExistence type="predicted"/>
<dbReference type="SUPFAM" id="SSF55797">
    <property type="entry name" value="PR-1-like"/>
    <property type="match status" value="1"/>
</dbReference>
<accession>A0AAW0FTH6</accession>
<dbReference type="Pfam" id="PF00188">
    <property type="entry name" value="CAP"/>
    <property type="match status" value="1"/>
</dbReference>
<gene>
    <name evidence="3" type="ORF">QCA50_012211</name>
</gene>
<feature type="region of interest" description="Disordered" evidence="1">
    <location>
        <begin position="52"/>
        <end position="109"/>
    </location>
</feature>
<dbReference type="AlphaFoldDB" id="A0AAW0FTH6"/>
<organism evidence="3 4">
    <name type="scientific">Cerrena zonata</name>
    <dbReference type="NCBI Taxonomy" id="2478898"/>
    <lineage>
        <taxon>Eukaryota</taxon>
        <taxon>Fungi</taxon>
        <taxon>Dikarya</taxon>
        <taxon>Basidiomycota</taxon>
        <taxon>Agaricomycotina</taxon>
        <taxon>Agaricomycetes</taxon>
        <taxon>Polyporales</taxon>
        <taxon>Cerrenaceae</taxon>
        <taxon>Cerrena</taxon>
    </lineage>
</organism>
<protein>
    <recommendedName>
        <fullName evidence="2">SCP domain-containing protein</fullName>
    </recommendedName>
</protein>
<dbReference type="InterPro" id="IPR001283">
    <property type="entry name" value="CRISP-related"/>
</dbReference>
<dbReference type="InterPro" id="IPR014044">
    <property type="entry name" value="CAP_dom"/>
</dbReference>
<comment type="caution">
    <text evidence="3">The sequence shown here is derived from an EMBL/GenBank/DDBJ whole genome shotgun (WGS) entry which is preliminary data.</text>
</comment>
<name>A0AAW0FTH6_9APHY</name>
<dbReference type="Proteomes" id="UP001385951">
    <property type="component" value="Unassembled WGS sequence"/>
</dbReference>
<reference evidence="3 4" key="1">
    <citation type="submission" date="2022-09" db="EMBL/GenBank/DDBJ databases">
        <authorList>
            <person name="Palmer J.M."/>
        </authorList>
    </citation>
    <scope>NUCLEOTIDE SEQUENCE [LARGE SCALE GENOMIC DNA]</scope>
    <source>
        <strain evidence="3 4">DSM 7382</strain>
    </source>
</reference>
<evidence type="ECO:0000259" key="2">
    <source>
        <dbReference type="SMART" id="SM00198"/>
    </source>
</evidence>